<organism evidence="2">
    <name type="scientific">Tabanus yao</name>
    <name type="common">Horsefly</name>
    <dbReference type="NCBI Taxonomy" id="485572"/>
    <lineage>
        <taxon>Eukaryota</taxon>
        <taxon>Metazoa</taxon>
        <taxon>Ecdysozoa</taxon>
        <taxon>Arthropoda</taxon>
        <taxon>Hexapoda</taxon>
        <taxon>Insecta</taxon>
        <taxon>Pterygota</taxon>
        <taxon>Neoptera</taxon>
        <taxon>Endopterygota</taxon>
        <taxon>Diptera</taxon>
        <taxon>Brachycera</taxon>
        <taxon>Tabanomorpha</taxon>
        <taxon>Tabanoidea</taxon>
        <taxon>Tabanidae</taxon>
        <taxon>Tabanus</taxon>
    </lineage>
</organism>
<feature type="chain" id="PRO_5002910665" evidence="1">
    <location>
        <begin position="20"/>
        <end position="69"/>
    </location>
</feature>
<evidence type="ECO:0000256" key="1">
    <source>
        <dbReference type="SAM" id="SignalP"/>
    </source>
</evidence>
<proteinExistence type="evidence at transcript level"/>
<name>C1IBY5_TABYA</name>
<sequence length="69" mass="7569">MNFLKVFLVICAILATVWASPLGASEDREHHPEERAPCAQSEKDRCVAFCLTNGFSGGFCTSRGCKCEE</sequence>
<dbReference type="EMBL" id="EU147256">
    <property type="protein sequence ID" value="ABX80073.1"/>
    <property type="molecule type" value="mRNA"/>
</dbReference>
<keyword evidence="1" id="KW-0732">Signal</keyword>
<accession>C1IBY5</accession>
<protein>
    <submittedName>
        <fullName evidence="2">Defensin TY 1</fullName>
    </submittedName>
</protein>
<reference evidence="2" key="1">
    <citation type="submission" date="2007-09" db="EMBL/GenBank/DDBJ databases">
        <title>Cloning and characterization of defensin in horsefly (Tabanus Yao).</title>
        <authorList>
            <person name="Xu X."/>
            <person name="Ma D."/>
            <person name="Wu J."/>
            <person name="Lai R."/>
        </authorList>
    </citation>
    <scope>NUCLEOTIDE SEQUENCE</scope>
    <source>
        <tissue evidence="2">Salivary gland</tissue>
    </source>
</reference>
<feature type="signal peptide" evidence="1">
    <location>
        <begin position="1"/>
        <end position="19"/>
    </location>
</feature>
<dbReference type="AlphaFoldDB" id="C1IBY5"/>
<evidence type="ECO:0000313" key="2">
    <source>
        <dbReference type="EMBL" id="ABX80073.1"/>
    </source>
</evidence>